<evidence type="ECO:0000256" key="1">
    <source>
        <dbReference type="SAM" id="SignalP"/>
    </source>
</evidence>
<dbReference type="RefSeq" id="WP_307377650.1">
    <property type="nucleotide sequence ID" value="NZ_JAUSUW010000024.1"/>
</dbReference>
<protein>
    <submittedName>
        <fullName evidence="2">Uncharacterized protein</fullName>
    </submittedName>
</protein>
<proteinExistence type="predicted"/>
<dbReference type="EMBL" id="JAUSUW010000024">
    <property type="protein sequence ID" value="MDQ0423560.1"/>
    <property type="molecule type" value="Genomic_DNA"/>
</dbReference>
<keyword evidence="1" id="KW-0732">Signal</keyword>
<feature type="chain" id="PRO_5047374919" evidence="1">
    <location>
        <begin position="25"/>
        <end position="198"/>
    </location>
</feature>
<evidence type="ECO:0000313" key="3">
    <source>
        <dbReference type="Proteomes" id="UP001238496"/>
    </source>
</evidence>
<reference evidence="2 3" key="1">
    <citation type="submission" date="2023-07" db="EMBL/GenBank/DDBJ databases">
        <title>Genomic Encyclopedia of Type Strains, Phase IV (KMG-IV): sequencing the most valuable type-strain genomes for metagenomic binning, comparative biology and taxonomic classification.</title>
        <authorList>
            <person name="Goeker M."/>
        </authorList>
    </citation>
    <scope>NUCLEOTIDE SEQUENCE [LARGE SCALE GENOMIC DNA]</scope>
    <source>
        <strain evidence="2 3">DSM 1111</strain>
    </source>
</reference>
<organism evidence="2 3">
    <name type="scientific">Peteryoungia aggregata LMG 23059</name>
    <dbReference type="NCBI Taxonomy" id="1368425"/>
    <lineage>
        <taxon>Bacteria</taxon>
        <taxon>Pseudomonadati</taxon>
        <taxon>Pseudomonadota</taxon>
        <taxon>Alphaproteobacteria</taxon>
        <taxon>Hyphomicrobiales</taxon>
        <taxon>Rhizobiaceae</taxon>
        <taxon>Peteryoungia</taxon>
    </lineage>
</organism>
<evidence type="ECO:0000313" key="2">
    <source>
        <dbReference type="EMBL" id="MDQ0423560.1"/>
    </source>
</evidence>
<sequence>MMKSLFTCALSATCLLAGAHGAMALKPNAGRAELQSLNGAYESPAPEAWYGGYGTRSFHFHDGAWSLVFTHALDPEMKMQTFRFRTEGPYRIEEASTTVPGAFEALFFEDVKYVTLLTADPAVVEAFGMAGCGLKTGVEVDISATGCAAWKPVSVCREDHDLLALSTDGLHFGVRPEDNDMCTAERRPTALLPAVVKQ</sequence>
<gene>
    <name evidence="2" type="ORF">J2045_004612</name>
</gene>
<comment type="caution">
    <text evidence="2">The sequence shown here is derived from an EMBL/GenBank/DDBJ whole genome shotgun (WGS) entry which is preliminary data.</text>
</comment>
<dbReference type="Proteomes" id="UP001238496">
    <property type="component" value="Unassembled WGS sequence"/>
</dbReference>
<accession>A0ABU0GDW9</accession>
<keyword evidence="3" id="KW-1185">Reference proteome</keyword>
<name>A0ABU0GDW9_9HYPH</name>
<feature type="signal peptide" evidence="1">
    <location>
        <begin position="1"/>
        <end position="24"/>
    </location>
</feature>